<dbReference type="Proteomes" id="UP000290189">
    <property type="component" value="Unassembled WGS sequence"/>
</dbReference>
<dbReference type="GO" id="GO:0005634">
    <property type="term" value="C:nucleus"/>
    <property type="evidence" value="ECO:0007669"/>
    <property type="project" value="TreeGrafter"/>
</dbReference>
<sequence length="255" mass="28031">MTSGWVSDDGADASDVAAHLRRARHAQRYPPMQVIGDDVDGMEIDGALQVTDVVQDAIQEEIRLLRVRPHDDHVDVGALPMAHPTDGADIAIRLVVDTNFLLGHLRWMSSIKPVLVAHNVAFLVPYVVMQELDALKGSERLQCGSMSTGSLARQAIRQLHQWMRVGDRAVHGQMLTQRLNASGAVLGNDDEVLACCLWFHLRQCRVVLLSNDMNLCVKAMANRVPTLSRTDGFDLGPDADQGALIDHLFNLTAMS</sequence>
<dbReference type="Gene3D" id="3.40.50.1010">
    <property type="entry name" value="5'-nuclease"/>
    <property type="match status" value="1"/>
</dbReference>
<dbReference type="CDD" id="cd18727">
    <property type="entry name" value="PIN_Swt1-like"/>
    <property type="match status" value="1"/>
</dbReference>
<proteinExistence type="predicted"/>
<evidence type="ECO:0000259" key="1">
    <source>
        <dbReference type="SMART" id="SM00670"/>
    </source>
</evidence>
<organism evidence="2 3">
    <name type="scientific">Plasmodiophora brassicae</name>
    <name type="common">Clubroot disease agent</name>
    <dbReference type="NCBI Taxonomy" id="37360"/>
    <lineage>
        <taxon>Eukaryota</taxon>
        <taxon>Sar</taxon>
        <taxon>Rhizaria</taxon>
        <taxon>Endomyxa</taxon>
        <taxon>Phytomyxea</taxon>
        <taxon>Plasmodiophorida</taxon>
        <taxon>Plasmodiophoridae</taxon>
        <taxon>Plasmodiophora</taxon>
    </lineage>
</organism>
<dbReference type="PANTHER" id="PTHR16161">
    <property type="entry name" value="TRANSCRIPTIONAL PROTEIN SWT1"/>
    <property type="match status" value="1"/>
</dbReference>
<dbReference type="SMART" id="SM00670">
    <property type="entry name" value="PINc"/>
    <property type="match status" value="1"/>
</dbReference>
<dbReference type="InterPro" id="IPR029060">
    <property type="entry name" value="PIN-like_dom_sf"/>
</dbReference>
<dbReference type="Pfam" id="PF13638">
    <property type="entry name" value="PIN_4"/>
    <property type="match status" value="1"/>
</dbReference>
<evidence type="ECO:0000313" key="3">
    <source>
        <dbReference type="Proteomes" id="UP000290189"/>
    </source>
</evidence>
<dbReference type="SUPFAM" id="SSF88723">
    <property type="entry name" value="PIN domain-like"/>
    <property type="match status" value="1"/>
</dbReference>
<geneLocation type="mitochondrion" evidence="2"/>
<feature type="domain" description="PIN" evidence="1">
    <location>
        <begin position="92"/>
        <end position="217"/>
    </location>
</feature>
<keyword evidence="2" id="KW-0496">Mitochondrion</keyword>
<reference evidence="2 3" key="1">
    <citation type="submission" date="2018-03" db="EMBL/GenBank/DDBJ databases">
        <authorList>
            <person name="Fogelqvist J."/>
        </authorList>
    </citation>
    <scope>NUCLEOTIDE SEQUENCE [LARGE SCALE GENOMIC DNA]</scope>
</reference>
<dbReference type="PANTHER" id="PTHR16161:SF0">
    <property type="entry name" value="TRANSCRIPTIONAL PROTEIN SWT1"/>
    <property type="match status" value="1"/>
</dbReference>
<dbReference type="InterPro" id="IPR002716">
    <property type="entry name" value="PIN_dom"/>
</dbReference>
<name>A0A3P3Y6J9_PLABS</name>
<evidence type="ECO:0000313" key="2">
    <source>
        <dbReference type="EMBL" id="SPQ95792.1"/>
    </source>
</evidence>
<gene>
    <name evidence="2" type="ORF">PLBR_LOCUS3007</name>
</gene>
<accession>A0A3P3Y6J9</accession>
<dbReference type="EMBL" id="OVEO01000004">
    <property type="protein sequence ID" value="SPQ95792.1"/>
    <property type="molecule type" value="Genomic_DNA"/>
</dbReference>
<dbReference type="AlphaFoldDB" id="A0A3P3Y6J9"/>
<dbReference type="InterPro" id="IPR052626">
    <property type="entry name" value="SWT1_Regulator"/>
</dbReference>
<protein>
    <recommendedName>
        <fullName evidence="1">PIN domain-containing protein</fullName>
    </recommendedName>
</protein>